<dbReference type="Pfam" id="PF05823">
    <property type="entry name" value="Gp-FAR-1"/>
    <property type="match status" value="1"/>
</dbReference>
<keyword evidence="6" id="KW-0446">Lipid-binding</keyword>
<evidence type="ECO:0000256" key="6">
    <source>
        <dbReference type="ARBA" id="ARBA00023121"/>
    </source>
</evidence>
<dbReference type="Proteomes" id="UP001328107">
    <property type="component" value="Unassembled WGS sequence"/>
</dbReference>
<evidence type="ECO:0000256" key="3">
    <source>
        <dbReference type="ARBA" id="ARBA00022525"/>
    </source>
</evidence>
<comment type="subcellular location">
    <subcellularLocation>
        <location evidence="1">Secreted</location>
    </subcellularLocation>
</comment>
<dbReference type="AlphaFoldDB" id="A0AAN4ZII2"/>
<comment type="caution">
    <text evidence="7">The sequence shown here is derived from an EMBL/GenBank/DDBJ whole genome shotgun (WGS) entry which is preliminary data.</text>
</comment>
<dbReference type="GO" id="GO:0008289">
    <property type="term" value="F:lipid binding"/>
    <property type="evidence" value="ECO:0007669"/>
    <property type="project" value="UniProtKB-KW"/>
</dbReference>
<comment type="similarity">
    <text evidence="2">Belongs to the fatty-acid and retinol-binding protein (FARBP) family.</text>
</comment>
<reference evidence="8" key="1">
    <citation type="submission" date="2022-10" db="EMBL/GenBank/DDBJ databases">
        <title>Genome assembly of Pristionchus species.</title>
        <authorList>
            <person name="Yoshida K."/>
            <person name="Sommer R.J."/>
        </authorList>
    </citation>
    <scope>NUCLEOTIDE SEQUENCE [LARGE SCALE GENOMIC DNA]</scope>
    <source>
        <strain evidence="8">RS5460</strain>
    </source>
</reference>
<gene>
    <name evidence="7" type="ORF">PMAYCL1PPCAC_10214</name>
</gene>
<evidence type="ECO:0000256" key="4">
    <source>
        <dbReference type="ARBA" id="ARBA00022729"/>
    </source>
</evidence>
<evidence type="ECO:0000256" key="1">
    <source>
        <dbReference type="ARBA" id="ARBA00004613"/>
    </source>
</evidence>
<accession>A0AAN4ZII2</accession>
<dbReference type="Gene3D" id="1.20.120.1100">
    <property type="match status" value="1"/>
</dbReference>
<dbReference type="InterPro" id="IPR008632">
    <property type="entry name" value="Gp-FAR-1"/>
</dbReference>
<evidence type="ECO:0000256" key="2">
    <source>
        <dbReference type="ARBA" id="ARBA00006648"/>
    </source>
</evidence>
<dbReference type="EMBL" id="BTRK01000003">
    <property type="protein sequence ID" value="GMR40019.1"/>
    <property type="molecule type" value="Genomic_DNA"/>
</dbReference>
<name>A0AAN4ZII2_9BILA</name>
<dbReference type="GO" id="GO:0005576">
    <property type="term" value="C:extracellular region"/>
    <property type="evidence" value="ECO:0007669"/>
    <property type="project" value="UniProtKB-SubCell"/>
</dbReference>
<proteinExistence type="inferred from homology"/>
<keyword evidence="5" id="KW-0175">Coiled coil</keyword>
<protein>
    <submittedName>
        <fullName evidence="7">Uncharacterized protein</fullName>
    </submittedName>
</protein>
<feature type="non-terminal residue" evidence="7">
    <location>
        <position position="1"/>
    </location>
</feature>
<evidence type="ECO:0000313" key="7">
    <source>
        <dbReference type="EMBL" id="GMR40019.1"/>
    </source>
</evidence>
<keyword evidence="4" id="KW-0732">Signal</keyword>
<sequence length="159" mass="18169">KIDDKTIDETVAIIAHSEFIPREARAALYGVDSQEKRAAAEILVKYQNETLDKLDADKMAAELKKKSHSMNPTMLTMAISIYDKLQPARKEYLSKLGNKVVSRREAISRPEDKKKTFVVQRDSKVAHEIVEDFTNMKPAVKEDLKRHFSEPMAILESEH</sequence>
<keyword evidence="8" id="KW-1185">Reference proteome</keyword>
<feature type="non-terminal residue" evidence="7">
    <location>
        <position position="159"/>
    </location>
</feature>
<evidence type="ECO:0000256" key="5">
    <source>
        <dbReference type="ARBA" id="ARBA00023054"/>
    </source>
</evidence>
<evidence type="ECO:0000313" key="8">
    <source>
        <dbReference type="Proteomes" id="UP001328107"/>
    </source>
</evidence>
<keyword evidence="3" id="KW-0964">Secreted</keyword>
<organism evidence="7 8">
    <name type="scientific">Pristionchus mayeri</name>
    <dbReference type="NCBI Taxonomy" id="1317129"/>
    <lineage>
        <taxon>Eukaryota</taxon>
        <taxon>Metazoa</taxon>
        <taxon>Ecdysozoa</taxon>
        <taxon>Nematoda</taxon>
        <taxon>Chromadorea</taxon>
        <taxon>Rhabditida</taxon>
        <taxon>Rhabditina</taxon>
        <taxon>Diplogasteromorpha</taxon>
        <taxon>Diplogasteroidea</taxon>
        <taxon>Neodiplogasteridae</taxon>
        <taxon>Pristionchus</taxon>
    </lineage>
</organism>